<dbReference type="EMBL" id="JABDTM020025082">
    <property type="protein sequence ID" value="KAH0813628.1"/>
    <property type="molecule type" value="Genomic_DNA"/>
</dbReference>
<name>A0A8J6HFT1_TENMO</name>
<feature type="region of interest" description="Disordered" evidence="1">
    <location>
        <begin position="156"/>
        <end position="222"/>
    </location>
</feature>
<evidence type="ECO:0000256" key="1">
    <source>
        <dbReference type="SAM" id="MobiDB-lite"/>
    </source>
</evidence>
<keyword evidence="3" id="KW-1185">Reference proteome</keyword>
<accession>A0A8J6HFT1</accession>
<feature type="compositionally biased region" description="Basic and acidic residues" evidence="1">
    <location>
        <begin position="173"/>
        <end position="191"/>
    </location>
</feature>
<organism evidence="2 3">
    <name type="scientific">Tenebrio molitor</name>
    <name type="common">Yellow mealworm beetle</name>
    <dbReference type="NCBI Taxonomy" id="7067"/>
    <lineage>
        <taxon>Eukaryota</taxon>
        <taxon>Metazoa</taxon>
        <taxon>Ecdysozoa</taxon>
        <taxon>Arthropoda</taxon>
        <taxon>Hexapoda</taxon>
        <taxon>Insecta</taxon>
        <taxon>Pterygota</taxon>
        <taxon>Neoptera</taxon>
        <taxon>Endopterygota</taxon>
        <taxon>Coleoptera</taxon>
        <taxon>Polyphaga</taxon>
        <taxon>Cucujiformia</taxon>
        <taxon>Tenebrionidae</taxon>
        <taxon>Tenebrio</taxon>
    </lineage>
</organism>
<protein>
    <submittedName>
        <fullName evidence="2">Uncharacterized protein</fullName>
    </submittedName>
</protein>
<reference evidence="2" key="1">
    <citation type="journal article" date="2020" name="J Insects Food Feed">
        <title>The yellow mealworm (Tenebrio molitor) genome: a resource for the emerging insects as food and feed industry.</title>
        <authorList>
            <person name="Eriksson T."/>
            <person name="Andere A."/>
            <person name="Kelstrup H."/>
            <person name="Emery V."/>
            <person name="Picard C."/>
        </authorList>
    </citation>
    <scope>NUCLEOTIDE SEQUENCE</scope>
    <source>
        <strain evidence="2">Stoneville</strain>
        <tissue evidence="2">Whole head</tissue>
    </source>
</reference>
<feature type="region of interest" description="Disordered" evidence="1">
    <location>
        <begin position="1"/>
        <end position="75"/>
    </location>
</feature>
<comment type="caution">
    <text evidence="2">The sequence shown here is derived from an EMBL/GenBank/DDBJ whole genome shotgun (WGS) entry which is preliminary data.</text>
</comment>
<gene>
    <name evidence="2" type="ORF">GEV33_009161</name>
</gene>
<feature type="region of interest" description="Disordered" evidence="1">
    <location>
        <begin position="287"/>
        <end position="313"/>
    </location>
</feature>
<dbReference type="AlphaFoldDB" id="A0A8J6HFT1"/>
<feature type="compositionally biased region" description="Polar residues" evidence="1">
    <location>
        <begin position="287"/>
        <end position="301"/>
    </location>
</feature>
<evidence type="ECO:0000313" key="3">
    <source>
        <dbReference type="Proteomes" id="UP000719412"/>
    </source>
</evidence>
<reference evidence="2" key="2">
    <citation type="submission" date="2021-08" db="EMBL/GenBank/DDBJ databases">
        <authorList>
            <person name="Eriksson T."/>
        </authorList>
    </citation>
    <scope>NUCLEOTIDE SEQUENCE</scope>
    <source>
        <strain evidence="2">Stoneville</strain>
        <tissue evidence="2">Whole head</tissue>
    </source>
</reference>
<dbReference type="Proteomes" id="UP000719412">
    <property type="component" value="Unassembled WGS sequence"/>
</dbReference>
<evidence type="ECO:0000313" key="2">
    <source>
        <dbReference type="EMBL" id="KAH0813628.1"/>
    </source>
</evidence>
<proteinExistence type="predicted"/>
<sequence length="313" mass="33923">MPRMCSLKYKRNLTEQPLNLKERERGRKRPGGIGREGGETGRNTSRYTRDGGGVHPASAHMHTHRGTHIDTQTHPYRTDEDVTGGDGGSIATSQNWKLKVIGVSGVNVQECGAERGWVCPRCTGRAWRPGTQGADESVAMLRRSVEIWTCPRRHGAHAAPPLHTTLPSSRCGRRSDGRSVSRSTRSADGRFGRAGGATPSPRRPTSDAVPSETDGSCRPDSARILHPDISALVESGSNCKCYLVPFNQLWLTLRATDPVICATAMPTTGPADPAASKVYIPTIDDTLPTNQPTTHTRSSSVPHHKSRLRGENT</sequence>